<dbReference type="InterPro" id="IPR036388">
    <property type="entry name" value="WH-like_DNA-bd_sf"/>
</dbReference>
<comment type="caution">
    <text evidence="6">The sequence shown here is derived from an EMBL/GenBank/DDBJ whole genome shotgun (WGS) entry which is preliminary data.</text>
</comment>
<evidence type="ECO:0000259" key="5">
    <source>
        <dbReference type="PROSITE" id="PS51755"/>
    </source>
</evidence>
<dbReference type="PANTHER" id="PTHR47691">
    <property type="entry name" value="REGULATOR-RELATED"/>
    <property type="match status" value="1"/>
</dbReference>
<dbReference type="SUPFAM" id="SSF46894">
    <property type="entry name" value="C-terminal effector domain of the bipartite response regulators"/>
    <property type="match status" value="1"/>
</dbReference>
<sequence>MEGVRVDGKMTFTILGSLEVRRGDEPVEISGSRLRALLVLLLLDAGRTVPAGRLIAGIWDDRPPAAAGNALQALVSRLRAALAAERGIVEAVASGYRLAVERDRVDAHRFTRLTAEGRAALSAGAPAEAAAVLRAALGLWRGPALADLADPAGDDAATVATATAARLEALRLAAVEDRVEADLLLGRRAEAAAELPGLIAAHPLRERFHGQLMRALYGAGRRVEALAAYEAARAVFARELGADPSPDLAGLHLAMLRGEWAEKRAGPRPARVPPPGGDFPPAGPPPAGIPPHEGHGGEATTGASPSPLAGGPAPAGDSASAGDPPLAGDPSPAGEPAANRPGGARPGNLRARLTSFVGREREVARTAGFLTRHRLVTLTGPGGAGKTRLAVETAEAVTAEATAGMTAAAEAAAGMMTAETAAAEAADRLPDGAWLVELAPVAEPSEVPQAVLSALAELELRNGPATGIPQPGGVPAPARRDPVTRLVAALAGRRLLIVLDNCEHVVEAAAALAERLLASCPGVRILATGREPLGITGELAWPVPPLDLPPDGADPREALAYPAVRLFAERAETVRPDYRPERETAAIVRICRELDGMPLAIELAAARLRVLSAGQIAQRLDDRFRLLTGGSRTALPRHRTLRAVVEWSWDLLDGPERLLARRLSVFAGGAALGCVERVCAGDGLAEADVLGVLARLVDKSLVVADEHGAAVRYRMLETVRAYAAERLAESGEETRVRLAHAVFFTELAEASDPALRDRGQVAALAGLAAEHDDLSAALRWAVEESRTTLALRLAGALGWYWWLRGHRAEGARRAREAVGLPTGDEDPRLLALARAAYGYNALSSGVMLDAARAALDEVVRLAREELPRPWHPSVALAGTVAALFGGGPVGEPDFGEMFAHPDPWVVHSAHLMRGVAHLGAGRVTEAGMDLRAALDGFERIGDRWGTGNALAGLAELDLLHGESARALERVRESIRRMEEIGAIDEVTFMRGRLAVGLHLEGERAAAEEALEKGLLRALESGDRMTAVPQLVARGDFARRDGDLERARLHYAEAAGLLDREPVTPPQLYAVLDTALGLLAEQEGDLPRTRRLLGTALAKAVESRETALLVPVLVGFAGAALTGGDPGAAAVLLGGAAAARGTDAVVDFDHVRVTERAVAALGREEFSRRHEHGRALPREEIIDLATRAPGRAS</sequence>
<dbReference type="InterPro" id="IPR016032">
    <property type="entry name" value="Sig_transdc_resp-reg_C-effctor"/>
</dbReference>
<dbReference type="InterPro" id="IPR041664">
    <property type="entry name" value="AAA_16"/>
</dbReference>
<evidence type="ECO:0000256" key="3">
    <source>
        <dbReference type="PROSITE-ProRule" id="PRU01091"/>
    </source>
</evidence>
<dbReference type="Pfam" id="PF25872">
    <property type="entry name" value="HTH_77"/>
    <property type="match status" value="1"/>
</dbReference>
<evidence type="ECO:0000313" key="6">
    <source>
        <dbReference type="EMBL" id="GGP84158.1"/>
    </source>
</evidence>
<dbReference type="Gene3D" id="1.25.40.10">
    <property type="entry name" value="Tetratricopeptide repeat domain"/>
    <property type="match status" value="2"/>
</dbReference>
<proteinExistence type="inferred from homology"/>
<dbReference type="Gene3D" id="3.40.50.300">
    <property type="entry name" value="P-loop containing nucleotide triphosphate hydrolases"/>
    <property type="match status" value="1"/>
</dbReference>
<keyword evidence="2 3" id="KW-0238">DNA-binding</keyword>
<evidence type="ECO:0000256" key="2">
    <source>
        <dbReference type="ARBA" id="ARBA00023125"/>
    </source>
</evidence>
<dbReference type="Pfam" id="PF00486">
    <property type="entry name" value="Trans_reg_C"/>
    <property type="match status" value="1"/>
</dbReference>
<name>A0ABQ2QLK8_9ACTN</name>
<dbReference type="Pfam" id="PF13191">
    <property type="entry name" value="AAA_16"/>
    <property type="match status" value="1"/>
</dbReference>
<dbReference type="EMBL" id="BMQJ01000002">
    <property type="protein sequence ID" value="GGP84158.1"/>
    <property type="molecule type" value="Genomic_DNA"/>
</dbReference>
<dbReference type="PANTHER" id="PTHR47691:SF3">
    <property type="entry name" value="HTH-TYPE TRANSCRIPTIONAL REGULATOR RV0890C-RELATED"/>
    <property type="match status" value="1"/>
</dbReference>
<protein>
    <recommendedName>
        <fullName evidence="5">OmpR/PhoB-type domain-containing protein</fullName>
    </recommendedName>
</protein>
<keyword evidence="7" id="KW-1185">Reference proteome</keyword>
<organism evidence="6 7">
    <name type="scientific">Streptosporangium pseudovulgare</name>
    <dbReference type="NCBI Taxonomy" id="35765"/>
    <lineage>
        <taxon>Bacteria</taxon>
        <taxon>Bacillati</taxon>
        <taxon>Actinomycetota</taxon>
        <taxon>Actinomycetes</taxon>
        <taxon>Streptosporangiales</taxon>
        <taxon>Streptosporangiaceae</taxon>
        <taxon>Streptosporangium</taxon>
    </lineage>
</organism>
<feature type="compositionally biased region" description="Low complexity" evidence="4">
    <location>
        <begin position="302"/>
        <end position="325"/>
    </location>
</feature>
<reference evidence="7" key="1">
    <citation type="journal article" date="2019" name="Int. J. Syst. Evol. Microbiol.">
        <title>The Global Catalogue of Microorganisms (GCM) 10K type strain sequencing project: providing services to taxonomists for standard genome sequencing and annotation.</title>
        <authorList>
            <consortium name="The Broad Institute Genomics Platform"/>
            <consortium name="The Broad Institute Genome Sequencing Center for Infectious Disease"/>
            <person name="Wu L."/>
            <person name="Ma J."/>
        </authorList>
    </citation>
    <scope>NUCLEOTIDE SEQUENCE [LARGE SCALE GENOMIC DNA]</scope>
    <source>
        <strain evidence="7">JCM 3115</strain>
    </source>
</reference>
<dbReference type="Gene3D" id="1.10.10.10">
    <property type="entry name" value="Winged helix-like DNA-binding domain superfamily/Winged helix DNA-binding domain"/>
    <property type="match status" value="1"/>
</dbReference>
<comment type="similarity">
    <text evidence="1">Belongs to the AfsR/DnrI/RedD regulatory family.</text>
</comment>
<feature type="compositionally biased region" description="Pro residues" evidence="4">
    <location>
        <begin position="270"/>
        <end position="289"/>
    </location>
</feature>
<dbReference type="InterPro" id="IPR011990">
    <property type="entry name" value="TPR-like_helical_dom_sf"/>
</dbReference>
<dbReference type="SUPFAM" id="SSF52540">
    <property type="entry name" value="P-loop containing nucleoside triphosphate hydrolases"/>
    <property type="match status" value="1"/>
</dbReference>
<dbReference type="PROSITE" id="PS51755">
    <property type="entry name" value="OMPR_PHOB"/>
    <property type="match status" value="1"/>
</dbReference>
<dbReference type="InterPro" id="IPR027417">
    <property type="entry name" value="P-loop_NTPase"/>
</dbReference>
<dbReference type="InterPro" id="IPR005158">
    <property type="entry name" value="BTAD"/>
</dbReference>
<feature type="region of interest" description="Disordered" evidence="4">
    <location>
        <begin position="264"/>
        <end position="349"/>
    </location>
</feature>
<feature type="domain" description="OmpR/PhoB-type" evidence="5">
    <location>
        <begin position="2"/>
        <end position="100"/>
    </location>
</feature>
<evidence type="ECO:0000256" key="1">
    <source>
        <dbReference type="ARBA" id="ARBA00005820"/>
    </source>
</evidence>
<dbReference type="SMART" id="SM01043">
    <property type="entry name" value="BTAD"/>
    <property type="match status" value="1"/>
</dbReference>
<dbReference type="InterPro" id="IPR001867">
    <property type="entry name" value="OmpR/PhoB-type_DNA-bd"/>
</dbReference>
<dbReference type="InterPro" id="IPR058852">
    <property type="entry name" value="HTH_77"/>
</dbReference>
<dbReference type="Pfam" id="PF03704">
    <property type="entry name" value="BTAD"/>
    <property type="match status" value="1"/>
</dbReference>
<dbReference type="Proteomes" id="UP000611554">
    <property type="component" value="Unassembled WGS sequence"/>
</dbReference>
<evidence type="ECO:0000313" key="7">
    <source>
        <dbReference type="Proteomes" id="UP000611554"/>
    </source>
</evidence>
<dbReference type="SMART" id="SM00862">
    <property type="entry name" value="Trans_reg_C"/>
    <property type="match status" value="1"/>
</dbReference>
<dbReference type="SUPFAM" id="SSF48452">
    <property type="entry name" value="TPR-like"/>
    <property type="match status" value="2"/>
</dbReference>
<evidence type="ECO:0000256" key="4">
    <source>
        <dbReference type="SAM" id="MobiDB-lite"/>
    </source>
</evidence>
<accession>A0ABQ2QLK8</accession>
<dbReference type="CDD" id="cd15831">
    <property type="entry name" value="BTAD"/>
    <property type="match status" value="1"/>
</dbReference>
<feature type="DNA-binding region" description="OmpR/PhoB-type" evidence="3">
    <location>
        <begin position="2"/>
        <end position="100"/>
    </location>
</feature>
<gene>
    <name evidence="6" type="ORF">GCM10010140_11440</name>
</gene>